<evidence type="ECO:0000313" key="5">
    <source>
        <dbReference type="Proteomes" id="UP001152622"/>
    </source>
</evidence>
<proteinExistence type="predicted"/>
<feature type="repeat" description="RCC1" evidence="2">
    <location>
        <begin position="99"/>
        <end position="121"/>
    </location>
</feature>
<accession>A0A9Q1GGX9</accession>
<dbReference type="GO" id="GO:0005737">
    <property type="term" value="C:cytoplasm"/>
    <property type="evidence" value="ECO:0007669"/>
    <property type="project" value="TreeGrafter"/>
</dbReference>
<dbReference type="EMBL" id="JAINUF010000001">
    <property type="protein sequence ID" value="KAJ8383049.1"/>
    <property type="molecule type" value="Genomic_DNA"/>
</dbReference>
<dbReference type="SUPFAM" id="SSF50985">
    <property type="entry name" value="RCC1/BLIP-II"/>
    <property type="match status" value="1"/>
</dbReference>
<keyword evidence="5" id="KW-1185">Reference proteome</keyword>
<evidence type="ECO:0000256" key="1">
    <source>
        <dbReference type="ARBA" id="ARBA00022737"/>
    </source>
</evidence>
<reference evidence="4" key="1">
    <citation type="journal article" date="2023" name="Science">
        <title>Genome structures resolve the early diversification of teleost fishes.</title>
        <authorList>
            <person name="Parey E."/>
            <person name="Louis A."/>
            <person name="Montfort J."/>
            <person name="Bouchez O."/>
            <person name="Roques C."/>
            <person name="Iampietro C."/>
            <person name="Lluch J."/>
            <person name="Castinel A."/>
            <person name="Donnadieu C."/>
            <person name="Desvignes T."/>
            <person name="Floi Bucao C."/>
            <person name="Jouanno E."/>
            <person name="Wen M."/>
            <person name="Mejri S."/>
            <person name="Dirks R."/>
            <person name="Jansen H."/>
            <person name="Henkel C."/>
            <person name="Chen W.J."/>
            <person name="Zahm M."/>
            <person name="Cabau C."/>
            <person name="Klopp C."/>
            <person name="Thompson A.W."/>
            <person name="Robinson-Rechavi M."/>
            <person name="Braasch I."/>
            <person name="Lecointre G."/>
            <person name="Bobe J."/>
            <person name="Postlethwait J.H."/>
            <person name="Berthelot C."/>
            <person name="Roest Crollius H."/>
            <person name="Guiguen Y."/>
        </authorList>
    </citation>
    <scope>NUCLEOTIDE SEQUENCE</scope>
    <source>
        <strain evidence="4">WJC10195</strain>
    </source>
</reference>
<dbReference type="EMBL" id="JAINUF010000001">
    <property type="protein sequence ID" value="KAJ8383046.1"/>
    <property type="molecule type" value="Genomic_DNA"/>
</dbReference>
<dbReference type="Pfam" id="PF13540">
    <property type="entry name" value="RCC1_2"/>
    <property type="match status" value="2"/>
</dbReference>
<keyword evidence="1" id="KW-0677">Repeat</keyword>
<dbReference type="InterPro" id="IPR000408">
    <property type="entry name" value="Reg_chr_condens"/>
</dbReference>
<dbReference type="PROSITE" id="PS00626">
    <property type="entry name" value="RCC1_2"/>
    <property type="match status" value="2"/>
</dbReference>
<dbReference type="GO" id="GO:0016567">
    <property type="term" value="P:protein ubiquitination"/>
    <property type="evidence" value="ECO:0007669"/>
    <property type="project" value="TreeGrafter"/>
</dbReference>
<dbReference type="OrthoDB" id="5981550at2759"/>
<protein>
    <submittedName>
        <fullName evidence="4">Uncharacterized protein</fullName>
    </submittedName>
</protein>
<dbReference type="Gene3D" id="2.130.10.30">
    <property type="entry name" value="Regulator of chromosome condensation 1/beta-lactamase-inhibitor protein II"/>
    <property type="match status" value="1"/>
</dbReference>
<dbReference type="InterPro" id="IPR051709">
    <property type="entry name" value="Ub-ligase/GTPase-reg"/>
</dbReference>
<dbReference type="InterPro" id="IPR009091">
    <property type="entry name" value="RCC1/BLIP-II"/>
</dbReference>
<feature type="repeat" description="RCC1" evidence="2">
    <location>
        <begin position="47"/>
        <end position="98"/>
    </location>
</feature>
<sequence>MVSEKGNVFQLTCQNEPYIPRLLNVNGSRVIQVACGDRHTIALSKDGQLFTWGRNLHGQLGQGKGAPEYPDPEPLLTRGIPLAMIAAGGEHSFALSLSGAVFAWGKNSVGQLGLGDKKGEA</sequence>
<evidence type="ECO:0000313" key="3">
    <source>
        <dbReference type="EMBL" id="KAJ8383046.1"/>
    </source>
</evidence>
<evidence type="ECO:0000313" key="4">
    <source>
        <dbReference type="EMBL" id="KAJ8383049.1"/>
    </source>
</evidence>
<dbReference type="AlphaFoldDB" id="A0A9Q1GGX9"/>
<name>A0A9Q1GGX9_SYNKA</name>
<feature type="repeat" description="RCC1" evidence="2">
    <location>
        <begin position="1"/>
        <end position="46"/>
    </location>
</feature>
<dbReference type="PRINTS" id="PR00633">
    <property type="entry name" value="RCCNDNSATION"/>
</dbReference>
<comment type="caution">
    <text evidence="4">The sequence shown here is derived from an EMBL/GenBank/DDBJ whole genome shotgun (WGS) entry which is preliminary data.</text>
</comment>
<organism evidence="4 5">
    <name type="scientific">Synaphobranchus kaupii</name>
    <name type="common">Kaup's arrowtooth eel</name>
    <dbReference type="NCBI Taxonomy" id="118154"/>
    <lineage>
        <taxon>Eukaryota</taxon>
        <taxon>Metazoa</taxon>
        <taxon>Chordata</taxon>
        <taxon>Craniata</taxon>
        <taxon>Vertebrata</taxon>
        <taxon>Euteleostomi</taxon>
        <taxon>Actinopterygii</taxon>
        <taxon>Neopterygii</taxon>
        <taxon>Teleostei</taxon>
        <taxon>Anguilliformes</taxon>
        <taxon>Synaphobranchidae</taxon>
        <taxon>Synaphobranchus</taxon>
    </lineage>
</organism>
<dbReference type="PANTHER" id="PTHR45622">
    <property type="entry name" value="UBIQUITIN-PROTEIN LIGASE E3A-RELATED"/>
    <property type="match status" value="1"/>
</dbReference>
<dbReference type="PROSITE" id="PS50012">
    <property type="entry name" value="RCC1_3"/>
    <property type="match status" value="3"/>
</dbReference>
<dbReference type="Proteomes" id="UP001152622">
    <property type="component" value="Chromosome 1"/>
</dbReference>
<dbReference type="GO" id="GO:0061630">
    <property type="term" value="F:ubiquitin protein ligase activity"/>
    <property type="evidence" value="ECO:0007669"/>
    <property type="project" value="TreeGrafter"/>
</dbReference>
<dbReference type="PANTHER" id="PTHR45622:SF18">
    <property type="entry name" value="E3 UBIQUITIN-PROTEIN LIGASE HERC3-RELATED"/>
    <property type="match status" value="1"/>
</dbReference>
<evidence type="ECO:0000256" key="2">
    <source>
        <dbReference type="PROSITE-ProRule" id="PRU00235"/>
    </source>
</evidence>
<dbReference type="GO" id="GO:0006511">
    <property type="term" value="P:ubiquitin-dependent protein catabolic process"/>
    <property type="evidence" value="ECO:0007669"/>
    <property type="project" value="TreeGrafter"/>
</dbReference>
<gene>
    <name evidence="3" type="ORF">SKAU_G00038240</name>
    <name evidence="4" type="ORF">SKAU_G00038270</name>
</gene>